<evidence type="ECO:0000313" key="2">
    <source>
        <dbReference type="Proteomes" id="UP000036938"/>
    </source>
</evidence>
<dbReference type="RefSeq" id="WP_050530112.1">
    <property type="nucleotide sequence ID" value="NZ_AQQZ01000003.1"/>
</dbReference>
<reference evidence="1 2" key="1">
    <citation type="journal article" date="2015" name="Int. J. Syst. Evol. Microbiol.">
        <title>Aestuariivita atlantica sp. nov., isolated from deep sea sediment of the Atlantic Ocean.</title>
        <authorList>
            <person name="Li G."/>
            <person name="Lai Q."/>
            <person name="Du Y."/>
            <person name="Liu X."/>
            <person name="Sun F."/>
            <person name="Shao Z."/>
        </authorList>
    </citation>
    <scope>NUCLEOTIDE SEQUENCE [LARGE SCALE GENOMIC DNA]</scope>
    <source>
        <strain evidence="1 2">22II-S11-z3</strain>
    </source>
</reference>
<accession>A0A0L1JQJ0</accession>
<gene>
    <name evidence="1" type="ORF">ATO11_06840</name>
</gene>
<name>A0A0L1JQJ0_9RHOB</name>
<evidence type="ECO:0000313" key="1">
    <source>
        <dbReference type="EMBL" id="KNG93977.1"/>
    </source>
</evidence>
<comment type="caution">
    <text evidence="1">The sequence shown here is derived from an EMBL/GenBank/DDBJ whole genome shotgun (WGS) entry which is preliminary data.</text>
</comment>
<dbReference type="EMBL" id="AQQZ01000003">
    <property type="protein sequence ID" value="KNG93977.1"/>
    <property type="molecule type" value="Genomic_DNA"/>
</dbReference>
<keyword evidence="2" id="KW-1185">Reference proteome</keyword>
<dbReference type="AlphaFoldDB" id="A0A0L1JQJ0"/>
<sequence>MKRIIAWSAALICAATLTGAETKRSEFTVKPGEVREIYQSSRKDAKGCATRAQKPLRLWGNERLGTLRQYEADGKVIETVKLPTLEPCIGAKTRRRVLEYTAGDVTGVELLTIAVGKKQVHFRIHVKRDP</sequence>
<protein>
    <submittedName>
        <fullName evidence="1">Uncharacterized protein</fullName>
    </submittedName>
</protein>
<organism evidence="1 2">
    <name type="scientific">Pseudaestuariivita atlantica</name>
    <dbReference type="NCBI Taxonomy" id="1317121"/>
    <lineage>
        <taxon>Bacteria</taxon>
        <taxon>Pseudomonadati</taxon>
        <taxon>Pseudomonadota</taxon>
        <taxon>Alphaproteobacteria</taxon>
        <taxon>Rhodobacterales</taxon>
        <taxon>Paracoccaceae</taxon>
        <taxon>Pseudaestuariivita</taxon>
    </lineage>
</organism>
<dbReference type="Proteomes" id="UP000036938">
    <property type="component" value="Unassembled WGS sequence"/>
</dbReference>
<proteinExistence type="predicted"/>